<gene>
    <name evidence="1" type="ORF">OIU83_21325</name>
</gene>
<sequence>MGKLNELKTLIENYEERKIGLSEIISLIKDLTQKDVTQYDLDNYSASQDLESFCKVLLIESIKDWENIDDKMALILINEIVNNEIDDSVILRNSKALEKRYGKPQGTIYSMIFYDGLDDDEILIELKKDTIIRL</sequence>
<dbReference type="EMBL" id="JAOZEW010000030">
    <property type="protein sequence ID" value="MCV9930214.1"/>
    <property type="molecule type" value="Genomic_DNA"/>
</dbReference>
<keyword evidence="2" id="KW-1185">Reference proteome</keyword>
<comment type="caution">
    <text evidence="1">The sequence shown here is derived from an EMBL/GenBank/DDBJ whole genome shotgun (WGS) entry which is preliminary data.</text>
</comment>
<dbReference type="Proteomes" id="UP001151079">
    <property type="component" value="Unassembled WGS sequence"/>
</dbReference>
<evidence type="ECO:0000313" key="2">
    <source>
        <dbReference type="Proteomes" id="UP001151079"/>
    </source>
</evidence>
<accession>A0A9X2YXR1</accession>
<organism evidence="1 2">
    <name type="scientific">Flavobacterium shii</name>
    <dbReference type="NCBI Taxonomy" id="2987687"/>
    <lineage>
        <taxon>Bacteria</taxon>
        <taxon>Pseudomonadati</taxon>
        <taxon>Bacteroidota</taxon>
        <taxon>Flavobacteriia</taxon>
        <taxon>Flavobacteriales</taxon>
        <taxon>Flavobacteriaceae</taxon>
        <taxon>Flavobacterium</taxon>
    </lineage>
</organism>
<dbReference type="RefSeq" id="WP_264208293.1">
    <property type="nucleotide sequence ID" value="NZ_JAOZEW010000030.1"/>
</dbReference>
<proteinExistence type="predicted"/>
<dbReference type="AlphaFoldDB" id="A0A9X2YXR1"/>
<name>A0A9X2YXR1_9FLAO</name>
<reference evidence="1" key="1">
    <citation type="submission" date="2022-10" db="EMBL/GenBank/DDBJ databases">
        <title>Two novel species of Flavobacterium.</title>
        <authorList>
            <person name="Liu Q."/>
            <person name="Xin Y.-H."/>
        </authorList>
    </citation>
    <scope>NUCLEOTIDE SEQUENCE</scope>
    <source>
        <strain evidence="1">LS1R49</strain>
    </source>
</reference>
<protein>
    <submittedName>
        <fullName evidence="1">Uncharacterized protein</fullName>
    </submittedName>
</protein>
<evidence type="ECO:0000313" key="1">
    <source>
        <dbReference type="EMBL" id="MCV9930214.1"/>
    </source>
</evidence>